<gene>
    <name evidence="1" type="ORF">DPEC_G00170870</name>
</gene>
<comment type="caution">
    <text evidence="1">The sequence shown here is derived from an EMBL/GenBank/DDBJ whole genome shotgun (WGS) entry which is preliminary data.</text>
</comment>
<organism evidence="1 2">
    <name type="scientific">Dallia pectoralis</name>
    <name type="common">Alaska blackfish</name>
    <dbReference type="NCBI Taxonomy" id="75939"/>
    <lineage>
        <taxon>Eukaryota</taxon>
        <taxon>Metazoa</taxon>
        <taxon>Chordata</taxon>
        <taxon>Craniata</taxon>
        <taxon>Vertebrata</taxon>
        <taxon>Euteleostomi</taxon>
        <taxon>Actinopterygii</taxon>
        <taxon>Neopterygii</taxon>
        <taxon>Teleostei</taxon>
        <taxon>Protacanthopterygii</taxon>
        <taxon>Esociformes</taxon>
        <taxon>Umbridae</taxon>
        <taxon>Dallia</taxon>
    </lineage>
</organism>
<evidence type="ECO:0000313" key="2">
    <source>
        <dbReference type="Proteomes" id="UP001157502"/>
    </source>
</evidence>
<sequence length="303" mass="34165">MFYILPNKHTEPENKTKCLQAIRRDSGLYGLYCNKVIYTKRRICVLKGSSVDISCVTTLSGSYGPFTFVRSSLWFSPKQSGRWKDTLIPEDLITDPEYAGRVEYPDQESRKYRDTSTTLRITDLREEDSAEYRFIFKTYDDFEWGQSSPGTTLTITDLQVNMTPATVTEGQSVTLTCITSCTLTVLTIIIGGRQTSVLTASVGIRVVVLVLIFCLSGFIWFRKCGSKSPSDTTNQTDDGQRDSSPEYYNISDMVMTSTAAQTTDTDNQDDRHYTSIHSSSSKKQEVPLYSNTHMPQELILVPK</sequence>
<proteinExistence type="predicted"/>
<reference evidence="1" key="1">
    <citation type="submission" date="2021-05" db="EMBL/GenBank/DDBJ databases">
        <authorList>
            <person name="Pan Q."/>
            <person name="Jouanno E."/>
            <person name="Zahm M."/>
            <person name="Klopp C."/>
            <person name="Cabau C."/>
            <person name="Louis A."/>
            <person name="Berthelot C."/>
            <person name="Parey E."/>
            <person name="Roest Crollius H."/>
            <person name="Montfort J."/>
            <person name="Robinson-Rechavi M."/>
            <person name="Bouchez O."/>
            <person name="Lampietro C."/>
            <person name="Lopez Roques C."/>
            <person name="Donnadieu C."/>
            <person name="Postlethwait J."/>
            <person name="Bobe J."/>
            <person name="Dillon D."/>
            <person name="Chandos A."/>
            <person name="von Hippel F."/>
            <person name="Guiguen Y."/>
        </authorList>
    </citation>
    <scope>NUCLEOTIDE SEQUENCE</scope>
    <source>
        <strain evidence="1">YG-Jan2019</strain>
    </source>
</reference>
<dbReference type="Proteomes" id="UP001157502">
    <property type="component" value="Chromosome 14"/>
</dbReference>
<keyword evidence="2" id="KW-1185">Reference proteome</keyword>
<accession>A0ACC2GDE8</accession>
<protein>
    <submittedName>
        <fullName evidence="1">Uncharacterized protein</fullName>
    </submittedName>
</protein>
<name>A0ACC2GDE8_DALPE</name>
<dbReference type="EMBL" id="CM055741">
    <property type="protein sequence ID" value="KAJ8001572.1"/>
    <property type="molecule type" value="Genomic_DNA"/>
</dbReference>
<evidence type="ECO:0000313" key="1">
    <source>
        <dbReference type="EMBL" id="KAJ8001572.1"/>
    </source>
</evidence>